<comment type="subcellular location">
    <subcellularLocation>
        <location evidence="2">Cytoplasm</location>
    </subcellularLocation>
    <subcellularLocation>
        <location evidence="1">Nucleus</location>
    </subcellularLocation>
</comment>
<dbReference type="AlphaFoldDB" id="A0ABD0VEM0"/>
<evidence type="ECO:0000313" key="7">
    <source>
        <dbReference type="EMBL" id="KAL0921071.1"/>
    </source>
</evidence>
<evidence type="ECO:0000256" key="3">
    <source>
        <dbReference type="ARBA" id="ARBA00022490"/>
    </source>
</evidence>
<dbReference type="Pfam" id="PF10536">
    <property type="entry name" value="PMD"/>
    <property type="match status" value="1"/>
</dbReference>
<evidence type="ECO:0000256" key="1">
    <source>
        <dbReference type="ARBA" id="ARBA00004123"/>
    </source>
</evidence>
<dbReference type="EMBL" id="JANQDX010000007">
    <property type="protein sequence ID" value="KAL0921071.1"/>
    <property type="molecule type" value="Genomic_DNA"/>
</dbReference>
<dbReference type="Proteomes" id="UP001552299">
    <property type="component" value="Unassembled WGS sequence"/>
</dbReference>
<dbReference type="InterPro" id="IPR019557">
    <property type="entry name" value="AminoTfrase-like_pln_mobile"/>
</dbReference>
<evidence type="ECO:0000256" key="4">
    <source>
        <dbReference type="ARBA" id="ARBA00023242"/>
    </source>
</evidence>
<feature type="domain" description="Aminotransferase-like plant mobile" evidence="6">
    <location>
        <begin position="264"/>
        <end position="415"/>
    </location>
</feature>
<evidence type="ECO:0000313" key="8">
    <source>
        <dbReference type="Proteomes" id="UP001552299"/>
    </source>
</evidence>
<feature type="region of interest" description="Disordered" evidence="5">
    <location>
        <begin position="188"/>
        <end position="217"/>
    </location>
</feature>
<proteinExistence type="predicted"/>
<reference evidence="7 8" key="1">
    <citation type="journal article" date="2024" name="Plant Biotechnol. J.">
        <title>Dendrobium thyrsiflorum genome and its molecular insights into genes involved in important horticultural traits.</title>
        <authorList>
            <person name="Chen B."/>
            <person name="Wang J.Y."/>
            <person name="Zheng P.J."/>
            <person name="Li K.L."/>
            <person name="Liang Y.M."/>
            <person name="Chen X.F."/>
            <person name="Zhang C."/>
            <person name="Zhao X."/>
            <person name="He X."/>
            <person name="Zhang G.Q."/>
            <person name="Liu Z.J."/>
            <person name="Xu Q."/>
        </authorList>
    </citation>
    <scope>NUCLEOTIDE SEQUENCE [LARGE SCALE GENOMIC DNA]</scope>
    <source>
        <strain evidence="7">GZMU011</strain>
    </source>
</reference>
<accession>A0ABD0VEM0</accession>
<dbReference type="PANTHER" id="PTHR31250">
    <property type="entry name" value="IQ DOMAIN-CONTAINING PROTEIN IQM3"/>
    <property type="match status" value="1"/>
</dbReference>
<evidence type="ECO:0000256" key="5">
    <source>
        <dbReference type="SAM" id="MobiDB-lite"/>
    </source>
</evidence>
<gene>
    <name evidence="7" type="ORF">M5K25_008103</name>
</gene>
<comment type="caution">
    <text evidence="7">The sequence shown here is derived from an EMBL/GenBank/DDBJ whole genome shotgun (WGS) entry which is preliminary data.</text>
</comment>
<feature type="region of interest" description="Disordered" evidence="5">
    <location>
        <begin position="152"/>
        <end position="174"/>
    </location>
</feature>
<feature type="region of interest" description="Disordered" evidence="5">
    <location>
        <begin position="500"/>
        <end position="525"/>
    </location>
</feature>
<feature type="region of interest" description="Disordered" evidence="5">
    <location>
        <begin position="666"/>
        <end position="694"/>
    </location>
</feature>
<dbReference type="PANTHER" id="PTHR31250:SF10">
    <property type="entry name" value="IQ DOMAIN-CONTAINING PROTEIN IQM3"/>
    <property type="match status" value="1"/>
</dbReference>
<dbReference type="InterPro" id="IPR044159">
    <property type="entry name" value="IQM"/>
</dbReference>
<feature type="compositionally biased region" description="Polar residues" evidence="5">
    <location>
        <begin position="676"/>
        <end position="687"/>
    </location>
</feature>
<protein>
    <recommendedName>
        <fullName evidence="6">Aminotransferase-like plant mobile domain-containing protein</fullName>
    </recommendedName>
</protein>
<dbReference type="GO" id="GO:0005737">
    <property type="term" value="C:cytoplasm"/>
    <property type="evidence" value="ECO:0007669"/>
    <property type="project" value="UniProtKB-SubCell"/>
</dbReference>
<organism evidence="7 8">
    <name type="scientific">Dendrobium thyrsiflorum</name>
    <name type="common">Pinecone-like raceme dendrobium</name>
    <name type="synonym">Orchid</name>
    <dbReference type="NCBI Taxonomy" id="117978"/>
    <lineage>
        <taxon>Eukaryota</taxon>
        <taxon>Viridiplantae</taxon>
        <taxon>Streptophyta</taxon>
        <taxon>Embryophyta</taxon>
        <taxon>Tracheophyta</taxon>
        <taxon>Spermatophyta</taxon>
        <taxon>Magnoliopsida</taxon>
        <taxon>Liliopsida</taxon>
        <taxon>Asparagales</taxon>
        <taxon>Orchidaceae</taxon>
        <taxon>Epidendroideae</taxon>
        <taxon>Malaxideae</taxon>
        <taxon>Dendrobiinae</taxon>
        <taxon>Dendrobium</taxon>
    </lineage>
</organism>
<keyword evidence="4" id="KW-0539">Nucleus</keyword>
<feature type="region of interest" description="Disordered" evidence="5">
    <location>
        <begin position="538"/>
        <end position="561"/>
    </location>
</feature>
<keyword evidence="3" id="KW-0963">Cytoplasm</keyword>
<feature type="compositionally biased region" description="Basic and acidic residues" evidence="5">
    <location>
        <begin position="550"/>
        <end position="561"/>
    </location>
</feature>
<dbReference type="GO" id="GO:0005634">
    <property type="term" value="C:nucleus"/>
    <property type="evidence" value="ECO:0007669"/>
    <property type="project" value="UniProtKB-SubCell"/>
</dbReference>
<evidence type="ECO:0000256" key="2">
    <source>
        <dbReference type="ARBA" id="ARBA00004496"/>
    </source>
</evidence>
<evidence type="ECO:0000259" key="6">
    <source>
        <dbReference type="Pfam" id="PF10536"/>
    </source>
</evidence>
<keyword evidence="8" id="KW-1185">Reference proteome</keyword>
<name>A0ABD0VEM0_DENTH</name>
<sequence length="781" mass="88935">MCFSNKEDLKFALQGWSIINNVEYVVVSSNRKKMTVVCAQNGRHAGLVRGCREIFPNAAHRHCLRHLRENFKKAVRRMGVGDVEFLCQKMYMAGNTDDPMVFDRTEMLEGYLIDATSPFAPRVQALLRKIEQEARRLPQPIRINMHRSNWAQHNPASGTFPLLPPNFRRRSGRPRTNRIRNTMDEARGCMADTQDRGRRRHRRPSSVEPTTQPPVHTIHHSISLLAGSHRAAHPEEHPDPEVLCHDPFNPRITAKFKMGQAHAQTCIPLRWLRWTFWRDSYIDLSEMDFWRHVRAYILFMLGCHLLPDTSGSEIHLQYLPLMEDIAIFRTYSLGGAVLAHLYRELSEAIRPKRSKIAGCIHLLQIWAWEHLHVGRPQLHVPFPVQLDGLSVGLRWNEERVREVPIGNVFTYMDDLDGLLDSQAPVEAPTTYYPRSPTERHMREFIVDLERRFQPYFGGSEDSPLQVEVNILGDMCQRLHQQVYIDDPHYFDWTDAQQPVFTSPVPATDPYDAGPSSYPDLGPSQSQFRSELDIAPTPHFVPSSSSLGEHPVSHPDVSDQEERHLRTIPLRAPQHFTPGTDAIPHRLPTSGSTNCLQAIWAYSGHYKPSNENLNQFLNYLSENGIDLNEVEIRSASSEDYEETKKPEGEADDVVDAFSISKPPPLQIPPRSFIVPSEQPTKSSINSETENGKGNELKAYKRTLSGGLQSPKTDVSEKAIQERIKSKMKSSSYQLGHQVSFKWSTGAGPRIGCVADYPVELRLQALELTNLSPTWSRTPKQCS</sequence>